<gene>
    <name evidence="2" type="ORF">K503DRAFT_858338</name>
</gene>
<dbReference type="Pfam" id="PF12937">
    <property type="entry name" value="F-box-like"/>
    <property type="match status" value="1"/>
</dbReference>
<dbReference type="InParanoid" id="A0A1B7MTH1"/>
<dbReference type="InterPro" id="IPR001810">
    <property type="entry name" value="F-box_dom"/>
</dbReference>
<organism evidence="2 3">
    <name type="scientific">Rhizopogon vinicolor AM-OR11-026</name>
    <dbReference type="NCBI Taxonomy" id="1314800"/>
    <lineage>
        <taxon>Eukaryota</taxon>
        <taxon>Fungi</taxon>
        <taxon>Dikarya</taxon>
        <taxon>Basidiomycota</taxon>
        <taxon>Agaricomycotina</taxon>
        <taxon>Agaricomycetes</taxon>
        <taxon>Agaricomycetidae</taxon>
        <taxon>Boletales</taxon>
        <taxon>Suillineae</taxon>
        <taxon>Rhizopogonaceae</taxon>
        <taxon>Rhizopogon</taxon>
    </lineage>
</organism>
<evidence type="ECO:0000259" key="1">
    <source>
        <dbReference type="Pfam" id="PF12937"/>
    </source>
</evidence>
<evidence type="ECO:0000313" key="2">
    <source>
        <dbReference type="EMBL" id="OAX35896.1"/>
    </source>
</evidence>
<dbReference type="OrthoDB" id="3543113at2759"/>
<keyword evidence="3" id="KW-1185">Reference proteome</keyword>
<dbReference type="STRING" id="1314800.A0A1B7MTH1"/>
<evidence type="ECO:0000313" key="3">
    <source>
        <dbReference type="Proteomes" id="UP000092154"/>
    </source>
</evidence>
<protein>
    <recommendedName>
        <fullName evidence="1">F-box domain-containing protein</fullName>
    </recommendedName>
</protein>
<sequence>MHQALFVSEILVEIFSHLDPTPSSTPSPPRKSLAALARTCKVFHDPAMDVLWAYIEGIEPLLGCVRRLHPLIYGSGPKWFGCPWCEGVEPLSAYDARQFLRHAARVRSLFINFEPSHHYHFHLLSESVFPIETTVFPRLLSLSWMVLPQDSRHLHLFLSPTLRRCELRTIDPNLEYITTRCAVLERLSFESSYSLATASDISLLSDTIRSCNRLVELCCPLLDSEGFRCLANLPTLVRLDINGPGVDDLLDRDVLTLAPFLNLTALSIVLGKPFSVEVENIIMVIRHSKFPSLKKFKLFTDDILWEEAEQLFISLSQCGASQTLEHVNIYLRDSEARRNPFLVITHFLRFTQLRYLRLDIGIPIYLDNNLLLEAMSSWPRIESLELLDQEEISGVTFHGLFAALLLCPRLHTLQVSMDAANIDIDPKAELFQHPSLQKLHLCSSPVTDAETVAFIIFSRLPRVSEVEYDEYFDASLPVWRQVSRHHRSLKQNAIQGLTV</sequence>
<name>A0A1B7MTH1_9AGAM</name>
<dbReference type="SUPFAM" id="SSF52047">
    <property type="entry name" value="RNI-like"/>
    <property type="match status" value="1"/>
</dbReference>
<accession>A0A1B7MTH1</accession>
<reference evidence="2 3" key="1">
    <citation type="submission" date="2016-06" db="EMBL/GenBank/DDBJ databases">
        <title>Comparative genomics of the ectomycorrhizal sister species Rhizopogon vinicolor and Rhizopogon vesiculosus (Basidiomycota: Boletales) reveals a divergence of the mating type B locus.</title>
        <authorList>
            <consortium name="DOE Joint Genome Institute"/>
            <person name="Mujic A.B."/>
            <person name="Kuo A."/>
            <person name="Tritt A."/>
            <person name="Lipzen A."/>
            <person name="Chen C."/>
            <person name="Johnson J."/>
            <person name="Sharma A."/>
            <person name="Barry K."/>
            <person name="Grigoriev I.V."/>
            <person name="Spatafora J.W."/>
        </authorList>
    </citation>
    <scope>NUCLEOTIDE SEQUENCE [LARGE SCALE GENOMIC DNA]</scope>
    <source>
        <strain evidence="2 3">AM-OR11-026</strain>
    </source>
</reference>
<dbReference type="Proteomes" id="UP000092154">
    <property type="component" value="Unassembled WGS sequence"/>
</dbReference>
<dbReference type="EMBL" id="KV448458">
    <property type="protein sequence ID" value="OAX35896.1"/>
    <property type="molecule type" value="Genomic_DNA"/>
</dbReference>
<dbReference type="Gene3D" id="3.80.10.10">
    <property type="entry name" value="Ribonuclease Inhibitor"/>
    <property type="match status" value="1"/>
</dbReference>
<dbReference type="AlphaFoldDB" id="A0A1B7MTH1"/>
<proteinExistence type="predicted"/>
<feature type="domain" description="F-box" evidence="1">
    <location>
        <begin position="8"/>
        <end position="54"/>
    </location>
</feature>
<dbReference type="InterPro" id="IPR032675">
    <property type="entry name" value="LRR_dom_sf"/>
</dbReference>